<evidence type="ECO:0000313" key="3">
    <source>
        <dbReference type="EMBL" id="ROT72481.1"/>
    </source>
</evidence>
<dbReference type="PANTHER" id="PTHR11362:SF82">
    <property type="entry name" value="PHOSPHATIDYLETHANOLAMINE-BINDING PROTEIN 4"/>
    <property type="match status" value="1"/>
</dbReference>
<feature type="chain" id="PRO_5018688625" evidence="2">
    <location>
        <begin position="25"/>
        <end position="432"/>
    </location>
</feature>
<dbReference type="AlphaFoldDB" id="A0A3R7P111"/>
<dbReference type="CDD" id="cd00866">
    <property type="entry name" value="PEBP_euk"/>
    <property type="match status" value="1"/>
</dbReference>
<protein>
    <submittedName>
        <fullName evidence="3">OV-16 antigen</fullName>
    </submittedName>
</protein>
<gene>
    <name evidence="3" type="ORF">C7M84_009135</name>
</gene>
<dbReference type="OrthoDB" id="2506647at2759"/>
<comment type="caution">
    <text evidence="3">The sequence shown here is derived from an EMBL/GenBank/DDBJ whole genome shotgun (WGS) entry which is preliminary data.</text>
</comment>
<reference evidence="3 4" key="1">
    <citation type="submission" date="2018-04" db="EMBL/GenBank/DDBJ databases">
        <authorList>
            <person name="Zhang X."/>
            <person name="Yuan J."/>
            <person name="Li F."/>
            <person name="Xiang J."/>
        </authorList>
    </citation>
    <scope>NUCLEOTIDE SEQUENCE [LARGE SCALE GENOMIC DNA]</scope>
    <source>
        <tissue evidence="3">Muscle</tissue>
    </source>
</reference>
<keyword evidence="4" id="KW-1185">Reference proteome</keyword>
<dbReference type="STRING" id="6689.A0A3R7P111"/>
<sequence length="432" mass="47325">MAAMSRGLATALLLATALCRLAQGQHGIAESRALRVQGALDTHGFHGVQRFRQLLKIHENRHNLPGGVILARPPQVPPPHPATHEFFTTPDLSFPVNSSSLTRLPVADTPISPHEHHHQEAQGSPGLSAAPEAPTLLDHSDASPPTTSPHGVPQTPPAALPFPESQAPAHSLSHFESTRVAQPSPEAPRAPEIPAHLPLDLVSRLKEYPSLEESLNQAPDSTGSDRKPCEIWTLIDDAVRAEEVTDEEWDQYLESEWESHGIVPSFLPRPPPYLINVNYGDHLCVHLGSLMTPAQARHQPKALQFPGESGRHYALLLLDLDRPPKPYVNWMLVNIPHKQPQKGTEVVQYDPPRPAQGSGSHRVVFLLYLQQAAIPSDDPALPKARSCQKSGREIVDLDAMSRDLGLKGPVAGNYFLAEWDVTVEHSCTPPRR</sequence>
<evidence type="ECO:0000313" key="4">
    <source>
        <dbReference type="Proteomes" id="UP000283509"/>
    </source>
</evidence>
<proteinExistence type="predicted"/>
<dbReference type="InterPro" id="IPR035810">
    <property type="entry name" value="PEBP_euk"/>
</dbReference>
<dbReference type="PANTHER" id="PTHR11362">
    <property type="entry name" value="PHOSPHATIDYLETHANOLAMINE-BINDING PROTEIN"/>
    <property type="match status" value="1"/>
</dbReference>
<accession>A0A3R7P111</accession>
<evidence type="ECO:0000256" key="1">
    <source>
        <dbReference type="SAM" id="MobiDB-lite"/>
    </source>
</evidence>
<feature type="signal peptide" evidence="2">
    <location>
        <begin position="1"/>
        <end position="24"/>
    </location>
</feature>
<reference evidence="3 4" key="2">
    <citation type="submission" date="2019-01" db="EMBL/GenBank/DDBJ databases">
        <title>The decoding of complex shrimp genome reveals the adaptation for benthos swimmer, frequently molting mechanism and breeding impact on genome.</title>
        <authorList>
            <person name="Sun Y."/>
            <person name="Gao Y."/>
            <person name="Yu Y."/>
        </authorList>
    </citation>
    <scope>NUCLEOTIDE SEQUENCE [LARGE SCALE GENOMIC DNA]</scope>
    <source>
        <tissue evidence="3">Muscle</tissue>
    </source>
</reference>
<dbReference type="SUPFAM" id="SSF49777">
    <property type="entry name" value="PEBP-like"/>
    <property type="match status" value="1"/>
</dbReference>
<evidence type="ECO:0000256" key="2">
    <source>
        <dbReference type="SAM" id="SignalP"/>
    </source>
</evidence>
<dbReference type="InterPro" id="IPR036610">
    <property type="entry name" value="PEBP-like_sf"/>
</dbReference>
<dbReference type="EMBL" id="QCYY01002148">
    <property type="protein sequence ID" value="ROT72481.1"/>
    <property type="molecule type" value="Genomic_DNA"/>
</dbReference>
<keyword evidence="2" id="KW-0732">Signal</keyword>
<dbReference type="Pfam" id="PF01161">
    <property type="entry name" value="PBP"/>
    <property type="match status" value="1"/>
</dbReference>
<feature type="region of interest" description="Disordered" evidence="1">
    <location>
        <begin position="103"/>
        <end position="194"/>
    </location>
</feature>
<dbReference type="Gene3D" id="3.90.280.10">
    <property type="entry name" value="PEBP-like"/>
    <property type="match status" value="1"/>
</dbReference>
<dbReference type="Proteomes" id="UP000283509">
    <property type="component" value="Unassembled WGS sequence"/>
</dbReference>
<name>A0A3R7P111_PENVA</name>
<organism evidence="3 4">
    <name type="scientific">Penaeus vannamei</name>
    <name type="common">Whiteleg shrimp</name>
    <name type="synonym">Litopenaeus vannamei</name>
    <dbReference type="NCBI Taxonomy" id="6689"/>
    <lineage>
        <taxon>Eukaryota</taxon>
        <taxon>Metazoa</taxon>
        <taxon>Ecdysozoa</taxon>
        <taxon>Arthropoda</taxon>
        <taxon>Crustacea</taxon>
        <taxon>Multicrustacea</taxon>
        <taxon>Malacostraca</taxon>
        <taxon>Eumalacostraca</taxon>
        <taxon>Eucarida</taxon>
        <taxon>Decapoda</taxon>
        <taxon>Dendrobranchiata</taxon>
        <taxon>Penaeoidea</taxon>
        <taxon>Penaeidae</taxon>
        <taxon>Penaeus</taxon>
    </lineage>
</organism>
<dbReference type="InterPro" id="IPR008914">
    <property type="entry name" value="PEBP"/>
</dbReference>